<feature type="region of interest" description="Disordered" evidence="1">
    <location>
        <begin position="107"/>
        <end position="131"/>
    </location>
</feature>
<reference evidence="5" key="1">
    <citation type="submission" date="2025-08" db="UniProtKB">
        <authorList>
            <consortium name="RefSeq"/>
        </authorList>
    </citation>
    <scope>IDENTIFICATION</scope>
</reference>
<protein>
    <submittedName>
        <fullName evidence="5">Uncharacterized protein LOC108674181</fullName>
    </submittedName>
</protein>
<keyword evidence="2" id="KW-1133">Transmembrane helix</keyword>
<dbReference type="PANTHER" id="PTHR47760:SF1">
    <property type="entry name" value="G-PROTEIN COUPLED RECEPTORS FAMILY 1 PROFILE DOMAIN-CONTAINING PROTEIN"/>
    <property type="match status" value="1"/>
</dbReference>
<keyword evidence="2" id="KW-0472">Membrane</keyword>
<dbReference type="SUPFAM" id="SSF81321">
    <property type="entry name" value="Family A G protein-coupled receptor-like"/>
    <property type="match status" value="1"/>
</dbReference>
<feature type="signal peptide" evidence="3">
    <location>
        <begin position="1"/>
        <end position="24"/>
    </location>
</feature>
<evidence type="ECO:0000256" key="1">
    <source>
        <dbReference type="SAM" id="MobiDB-lite"/>
    </source>
</evidence>
<dbReference type="Proteomes" id="UP000694843">
    <property type="component" value="Unplaced"/>
</dbReference>
<feature type="transmembrane region" description="Helical" evidence="2">
    <location>
        <begin position="190"/>
        <end position="212"/>
    </location>
</feature>
<evidence type="ECO:0000256" key="3">
    <source>
        <dbReference type="SAM" id="SignalP"/>
    </source>
</evidence>
<accession>A0A8B7NXH7</accession>
<dbReference type="PANTHER" id="PTHR47760">
    <property type="entry name" value="G-PROTEIN COUPLED RECEPTOR B0563.6-LIKE PROTEIN-RELATED"/>
    <property type="match status" value="1"/>
</dbReference>
<dbReference type="KEGG" id="hazt:108674181"/>
<dbReference type="GeneID" id="108674181"/>
<dbReference type="RefSeq" id="XP_018017586.1">
    <property type="nucleotide sequence ID" value="XM_018162097.2"/>
</dbReference>
<name>A0A8B7NXH7_HYAAZ</name>
<dbReference type="OrthoDB" id="10033446at2759"/>
<evidence type="ECO:0000313" key="5">
    <source>
        <dbReference type="RefSeq" id="XP_018017586.1"/>
    </source>
</evidence>
<organism evidence="4 5">
    <name type="scientific">Hyalella azteca</name>
    <name type="common">Amphipod</name>
    <dbReference type="NCBI Taxonomy" id="294128"/>
    <lineage>
        <taxon>Eukaryota</taxon>
        <taxon>Metazoa</taxon>
        <taxon>Ecdysozoa</taxon>
        <taxon>Arthropoda</taxon>
        <taxon>Crustacea</taxon>
        <taxon>Multicrustacea</taxon>
        <taxon>Malacostraca</taxon>
        <taxon>Eumalacostraca</taxon>
        <taxon>Peracarida</taxon>
        <taxon>Amphipoda</taxon>
        <taxon>Senticaudata</taxon>
        <taxon>Talitrida</taxon>
        <taxon>Talitroidea</taxon>
        <taxon>Hyalellidae</taxon>
        <taxon>Hyalella</taxon>
    </lineage>
</organism>
<keyword evidence="3" id="KW-0732">Signal</keyword>
<evidence type="ECO:0000313" key="4">
    <source>
        <dbReference type="Proteomes" id="UP000694843"/>
    </source>
</evidence>
<feature type="chain" id="PRO_5034700023" evidence="3">
    <location>
        <begin position="25"/>
        <end position="294"/>
    </location>
</feature>
<keyword evidence="4" id="KW-1185">Reference proteome</keyword>
<sequence>MATVRITLSLILPLLFYVPHCFLAEAVCNKQGTGWNIKSNGTEELVAWQVWAWIVELCHRLLPSLFIVIFNAKVILKVRKVNKQFRDKNSVNRQPLRDSKLSKKFSLEPSHEPIQEKPGNQDGIREPPDNQYGVEDRTRHLLAGKDTAVIVKAQVEEHKIPSKDTLRYSSKDSIRNVKGHQKRDQLEKKLSNLLLAIIVVFLVTTLPAALLALSDNSDSDFESFGYEIFRGVANMTELVGFSANFVLYFIFVSEFQDWLQAACIGRARRRLHLSEPKPPEANEDERLAFSTVMH</sequence>
<feature type="transmembrane region" description="Helical" evidence="2">
    <location>
        <begin position="50"/>
        <end position="76"/>
    </location>
</feature>
<evidence type="ECO:0000256" key="2">
    <source>
        <dbReference type="SAM" id="Phobius"/>
    </source>
</evidence>
<keyword evidence="2" id="KW-0812">Transmembrane</keyword>
<gene>
    <name evidence="5" type="primary">LOC108674181</name>
</gene>
<dbReference type="Gene3D" id="1.20.1070.10">
    <property type="entry name" value="Rhodopsin 7-helix transmembrane proteins"/>
    <property type="match status" value="1"/>
</dbReference>
<dbReference type="AlphaFoldDB" id="A0A8B7NXH7"/>
<proteinExistence type="predicted"/>
<dbReference type="InterPro" id="IPR053093">
    <property type="entry name" value="GPCR-like"/>
</dbReference>
<feature type="transmembrane region" description="Helical" evidence="2">
    <location>
        <begin position="232"/>
        <end position="251"/>
    </location>
</feature>